<feature type="compositionally biased region" description="Basic residues" evidence="7">
    <location>
        <begin position="321"/>
        <end position="333"/>
    </location>
</feature>
<dbReference type="GO" id="GO:0003682">
    <property type="term" value="F:chromatin binding"/>
    <property type="evidence" value="ECO:0007669"/>
    <property type="project" value="TreeGrafter"/>
</dbReference>
<evidence type="ECO:0000256" key="4">
    <source>
        <dbReference type="ARBA" id="ARBA00023015"/>
    </source>
</evidence>
<protein>
    <recommendedName>
        <fullName evidence="8">CXC domain-containing protein</fullName>
    </recommendedName>
</protein>
<comment type="catalytic activity">
    <reaction evidence="6">
        <text>L-lysyl(27)-[histone H3] + 3 S-adenosyl-L-methionine = N(6),N(6),N(6)-trimethyl-L-lysyl(27)-[histone H3] + 3 S-adenosyl-L-homocysteine + 3 H(+)</text>
        <dbReference type="Rhea" id="RHEA:60292"/>
        <dbReference type="Rhea" id="RHEA-COMP:15535"/>
        <dbReference type="Rhea" id="RHEA-COMP:15548"/>
        <dbReference type="ChEBI" id="CHEBI:15378"/>
        <dbReference type="ChEBI" id="CHEBI:29969"/>
        <dbReference type="ChEBI" id="CHEBI:57856"/>
        <dbReference type="ChEBI" id="CHEBI:59789"/>
        <dbReference type="ChEBI" id="CHEBI:61961"/>
        <dbReference type="EC" id="2.1.1.356"/>
    </reaction>
</comment>
<feature type="region of interest" description="Disordered" evidence="7">
    <location>
        <begin position="517"/>
        <end position="536"/>
    </location>
</feature>
<keyword evidence="4" id="KW-0805">Transcription regulation</keyword>
<feature type="domain" description="CXC" evidence="8">
    <location>
        <begin position="1210"/>
        <end position="1311"/>
    </location>
</feature>
<reference evidence="9 10" key="1">
    <citation type="submission" date="2018-09" db="EMBL/GenBank/DDBJ databases">
        <title>Genomic investigation of the strawberry pathogen Phytophthora fragariae indicates pathogenicity is determined by transcriptional variation in three key races.</title>
        <authorList>
            <person name="Adams T.M."/>
            <person name="Armitage A.D."/>
            <person name="Sobczyk M.K."/>
            <person name="Bates H.J."/>
            <person name="Dunwell J.M."/>
            <person name="Nellist C.F."/>
            <person name="Harrison R.J."/>
        </authorList>
    </citation>
    <scope>NUCLEOTIDE SEQUENCE [LARGE SCALE GENOMIC DNA]</scope>
    <source>
        <strain evidence="9 10">BC-23</strain>
    </source>
</reference>
<evidence type="ECO:0000256" key="1">
    <source>
        <dbReference type="ARBA" id="ARBA00022603"/>
    </source>
</evidence>
<feature type="compositionally biased region" description="Low complexity" evidence="7">
    <location>
        <begin position="248"/>
        <end position="264"/>
    </location>
</feature>
<keyword evidence="1" id="KW-0489">Methyltransferase</keyword>
<feature type="compositionally biased region" description="Low complexity" evidence="7">
    <location>
        <begin position="420"/>
        <end position="430"/>
    </location>
</feature>
<name>A0A6G0PIF3_9STRA</name>
<dbReference type="PANTHER" id="PTHR45747">
    <property type="entry name" value="HISTONE-LYSINE N-METHYLTRANSFERASE E(Z)"/>
    <property type="match status" value="1"/>
</dbReference>
<dbReference type="GO" id="GO:0032259">
    <property type="term" value="P:methylation"/>
    <property type="evidence" value="ECO:0007669"/>
    <property type="project" value="UniProtKB-KW"/>
</dbReference>
<dbReference type="Proteomes" id="UP000476176">
    <property type="component" value="Unassembled WGS sequence"/>
</dbReference>
<feature type="compositionally biased region" description="Basic residues" evidence="7">
    <location>
        <begin position="1187"/>
        <end position="1198"/>
    </location>
</feature>
<dbReference type="GO" id="GO:0005634">
    <property type="term" value="C:nucleus"/>
    <property type="evidence" value="ECO:0007669"/>
    <property type="project" value="TreeGrafter"/>
</dbReference>
<dbReference type="EMBL" id="QXGC01000162">
    <property type="protein sequence ID" value="KAE9246803.1"/>
    <property type="molecule type" value="Genomic_DNA"/>
</dbReference>
<feature type="region of interest" description="Disordered" evidence="7">
    <location>
        <begin position="1175"/>
        <end position="1217"/>
    </location>
</feature>
<dbReference type="InterPro" id="IPR026489">
    <property type="entry name" value="CXC_dom"/>
</dbReference>
<dbReference type="InterPro" id="IPR001214">
    <property type="entry name" value="SET_dom"/>
</dbReference>
<dbReference type="PANTHER" id="PTHR45747:SF4">
    <property type="entry name" value="HISTONE-LYSINE N-METHYLTRANSFERASE E(Z)"/>
    <property type="match status" value="1"/>
</dbReference>
<feature type="compositionally biased region" description="Low complexity" evidence="7">
    <location>
        <begin position="140"/>
        <end position="157"/>
    </location>
</feature>
<feature type="compositionally biased region" description="Polar residues" evidence="7">
    <location>
        <begin position="283"/>
        <end position="302"/>
    </location>
</feature>
<feature type="region of interest" description="Disordered" evidence="7">
    <location>
        <begin position="1"/>
        <end position="41"/>
    </location>
</feature>
<dbReference type="SUPFAM" id="SSF82199">
    <property type="entry name" value="SET domain"/>
    <property type="match status" value="1"/>
</dbReference>
<proteinExistence type="predicted"/>
<dbReference type="Pfam" id="PF00856">
    <property type="entry name" value="SET"/>
    <property type="match status" value="1"/>
</dbReference>
<dbReference type="GO" id="GO:0140951">
    <property type="term" value="F:histone H3K27 trimethyltransferase activity"/>
    <property type="evidence" value="ECO:0007669"/>
    <property type="project" value="UniProtKB-EC"/>
</dbReference>
<feature type="compositionally biased region" description="Low complexity" evidence="7">
    <location>
        <begin position="373"/>
        <end position="412"/>
    </location>
</feature>
<dbReference type="PROSITE" id="PS51633">
    <property type="entry name" value="CXC"/>
    <property type="match status" value="1"/>
</dbReference>
<feature type="region of interest" description="Disordered" evidence="7">
    <location>
        <begin position="57"/>
        <end position="266"/>
    </location>
</feature>
<evidence type="ECO:0000256" key="5">
    <source>
        <dbReference type="ARBA" id="ARBA00023163"/>
    </source>
</evidence>
<feature type="compositionally biased region" description="Low complexity" evidence="7">
    <location>
        <begin position="20"/>
        <end position="34"/>
    </location>
</feature>
<feature type="compositionally biased region" description="Basic and acidic residues" evidence="7">
    <location>
        <begin position="1175"/>
        <end position="1186"/>
    </location>
</feature>
<dbReference type="GO" id="GO:0031507">
    <property type="term" value="P:heterochromatin formation"/>
    <property type="evidence" value="ECO:0007669"/>
    <property type="project" value="TreeGrafter"/>
</dbReference>
<keyword evidence="3" id="KW-0949">S-adenosyl-L-methionine</keyword>
<organism evidence="9 10">
    <name type="scientific">Phytophthora fragariae</name>
    <dbReference type="NCBI Taxonomy" id="53985"/>
    <lineage>
        <taxon>Eukaryota</taxon>
        <taxon>Sar</taxon>
        <taxon>Stramenopiles</taxon>
        <taxon>Oomycota</taxon>
        <taxon>Peronosporomycetes</taxon>
        <taxon>Peronosporales</taxon>
        <taxon>Peronosporaceae</taxon>
        <taxon>Phytophthora</taxon>
    </lineage>
</organism>
<dbReference type="Gene3D" id="2.170.270.10">
    <property type="entry name" value="SET domain"/>
    <property type="match status" value="1"/>
</dbReference>
<feature type="region of interest" description="Disordered" evidence="7">
    <location>
        <begin position="282"/>
        <end position="490"/>
    </location>
</feature>
<dbReference type="InterPro" id="IPR033467">
    <property type="entry name" value="Tesmin/TSO1-like_CXC"/>
</dbReference>
<gene>
    <name evidence="9" type="ORF">PF004_g4628</name>
</gene>
<feature type="compositionally biased region" description="Basic and acidic residues" evidence="7">
    <location>
        <begin position="195"/>
        <end position="204"/>
    </location>
</feature>
<evidence type="ECO:0000259" key="8">
    <source>
        <dbReference type="PROSITE" id="PS51633"/>
    </source>
</evidence>
<dbReference type="SMART" id="SM01114">
    <property type="entry name" value="CXC"/>
    <property type="match status" value="1"/>
</dbReference>
<comment type="caution">
    <text evidence="9">The sequence shown here is derived from an EMBL/GenBank/DDBJ whole genome shotgun (WGS) entry which is preliminary data.</text>
</comment>
<keyword evidence="2" id="KW-0808">Transferase</keyword>
<feature type="compositionally biased region" description="Low complexity" evidence="7">
    <location>
        <begin position="223"/>
        <end position="241"/>
    </location>
</feature>
<evidence type="ECO:0000256" key="6">
    <source>
        <dbReference type="ARBA" id="ARBA00048568"/>
    </source>
</evidence>
<evidence type="ECO:0000313" key="10">
    <source>
        <dbReference type="Proteomes" id="UP000476176"/>
    </source>
</evidence>
<evidence type="ECO:0000256" key="2">
    <source>
        <dbReference type="ARBA" id="ARBA00022679"/>
    </source>
</evidence>
<evidence type="ECO:0000256" key="3">
    <source>
        <dbReference type="ARBA" id="ARBA00022691"/>
    </source>
</evidence>
<dbReference type="Pfam" id="PF18264">
    <property type="entry name" value="preSET_CXC"/>
    <property type="match status" value="1"/>
</dbReference>
<accession>A0A6G0PIF3</accession>
<feature type="compositionally biased region" description="Basic and acidic residues" evidence="7">
    <location>
        <begin position="342"/>
        <end position="352"/>
    </location>
</feature>
<evidence type="ECO:0000313" key="9">
    <source>
        <dbReference type="EMBL" id="KAE9246803.1"/>
    </source>
</evidence>
<feature type="compositionally biased region" description="Low complexity" evidence="7">
    <location>
        <begin position="468"/>
        <end position="481"/>
    </location>
</feature>
<dbReference type="InterPro" id="IPR041355">
    <property type="entry name" value="Pre-SET_CXC"/>
</dbReference>
<dbReference type="InterPro" id="IPR046341">
    <property type="entry name" value="SET_dom_sf"/>
</dbReference>
<keyword evidence="5" id="KW-0804">Transcription</keyword>
<feature type="compositionally biased region" description="Basic and acidic residues" evidence="7">
    <location>
        <begin position="158"/>
        <end position="170"/>
    </location>
</feature>
<feature type="compositionally biased region" description="Basic residues" evidence="7">
    <location>
        <begin position="123"/>
        <end position="139"/>
    </location>
</feature>
<dbReference type="InterPro" id="IPR045318">
    <property type="entry name" value="EZH1/2-like"/>
</dbReference>
<sequence>MADVIVLSDTSDASSDCEMAPASASSTPAASPAVPRKPAQSVGYSNAVEAALAMAAAFETQTPKKKKKEEKEKKQRTKPAPPLLSTKSKKSHATHQQLVPAARRQTVSKPVEKHRRATDSQRGKHREKQPPAKSHRTRARSSSSSSSSSSSLESDSSSESRRRGRADVLRRQSSKAAGKGKCPLKRRRRPNDTSNQRRMDERQKARARSQVPAAKPKSVEVVDLLSSSSSSSSSSSLSDSSVGDRTRSFSFSSLTSSGDDSPSLAVNAGKKRLVLNDRVLGKSQASAHFARTNSATSRPRFSSQRDRKVTDKVVVTLPEGKRKRVLPHMRRKSAGGNQKRGRIPEDELEKKTVKSKKPMTNGVLHRDSAAKTALATPSSPLSISSSSTSTPSSPASLAASSPKLLPSPDSLPRQLTSRKSAATLSTATTAHVRDGETNAFGRYQCRKSAPASATSSRRADSPSPPPTASANRLPSPSSSPSPRKKRRVTASTFFDMDRVALDDLQAQERELAWIRSHRKQTQAHPPKPAAPKRKTTEVISIDEHSDTNSTVYSEEFQQDDRHLGGANMKPKLSVAVKPPSADASCTALLHPTSYRGVYLREAPPNILPLPSLPFDTRCDHPLTYYDETDTLASQCVILENFGKPTQCISSVFPSEVAKPQSEVTRAVGALVAAHLPVIRSCHKRKVQAILVEARQKISAYRTAMKKHRQILRQQKVTSHVLQRTAAEKNAVRKLKITQHSCSMDTGSVSFQIGRGDGFLREKTVSSLIQINRVESIEPMRRYTTSVGVRANYRVEDDPILRYTAITRPSSGSGGDDAAKKYALRIGNVADEEVIEYVLRLVVGRLGDSEQVFQALKTELDFSQAYTAYSELKKLLDSRQRAKARIDRIEELSHDGVQVAEPEVAAIVNLMEQSSLLKRSRGKVLSRRLQPPTRHLESNFIDSLVNGAATGLAALGLRTTDSYAELVDVYCGSFCRMCYKYACHEHSGDHPLPARRVDPVYPQIRSAASAAPLCKRGDEANSLDLLEDEVVCLGSEPNGKSEILCGESSVCSNVGCGASSHTVTAQDIGIVVEGKYQLQKRTVIADPSEFVDDSHLSLVATKMRLFLSKSSDCGRLCWKSSDRFQVNNKRASLSAAELGLVRKLRETLGDNSCLLAAVVGSASCIDMHELIMKEKANDQRAMTDGRSSRRMRSWKHGRRSGGSNHELLQRTRNQRLQDRGTENHEYKPCMHDGMCDSTGCSCMKRDHMCEKACACSRDCPNRFEGCTCRDGECRTDKCPCFAALRECDPDVCVSCGACDLAVDMVKGASIASMLTCSNVNVIRNKHKRLGMSFSSIHGYGMYAREAISANEFVYEYTGAMLSQDEAERRGLIYDKMEMSYLFDLNEDAVLDALRCGNKSKFINHDVFGHFVTLVRVTNYVSTTATSEASVQIGVSAEQHRRIPTEVRSCICLSVVTALQGITSTGTKGLLTEAKRMQKTVQIQSCLTVIEGILMFKARRYFVTLVRVKNYVSTTATNEASVEIGASAEQHRRIPTEVLSEAKRIQKTVQIQSCLTVVEELIVLKLRRS</sequence>
<evidence type="ECO:0000256" key="7">
    <source>
        <dbReference type="SAM" id="MobiDB-lite"/>
    </source>
</evidence>